<organism evidence="3 4">
    <name type="scientific">Aspergillus udagawae</name>
    <dbReference type="NCBI Taxonomy" id="91492"/>
    <lineage>
        <taxon>Eukaryota</taxon>
        <taxon>Fungi</taxon>
        <taxon>Dikarya</taxon>
        <taxon>Ascomycota</taxon>
        <taxon>Pezizomycotina</taxon>
        <taxon>Eurotiomycetes</taxon>
        <taxon>Eurotiomycetidae</taxon>
        <taxon>Eurotiales</taxon>
        <taxon>Aspergillaceae</taxon>
        <taxon>Aspergillus</taxon>
        <taxon>Aspergillus subgen. Fumigati</taxon>
    </lineage>
</organism>
<evidence type="ECO:0000256" key="1">
    <source>
        <dbReference type="ARBA" id="ARBA00022729"/>
    </source>
</evidence>
<evidence type="ECO:0000313" key="3">
    <source>
        <dbReference type="EMBL" id="GFF87355.1"/>
    </source>
</evidence>
<keyword evidence="1" id="KW-0732">Signal</keyword>
<accession>A0ABQ1AT29</accession>
<keyword evidence="2" id="KW-0865">Zymogen</keyword>
<reference evidence="3 4" key="1">
    <citation type="submission" date="2020-01" db="EMBL/GenBank/DDBJ databases">
        <title>Draft genome sequence of Aspergillus udagawae IFM 53868.</title>
        <authorList>
            <person name="Takahashi H."/>
            <person name="Yaguchi T."/>
        </authorList>
    </citation>
    <scope>NUCLEOTIDE SEQUENCE [LARGE SCALE GENOMIC DNA]</scope>
    <source>
        <strain evidence="3 4">IFM 53868</strain>
    </source>
</reference>
<name>A0ABQ1AT29_9EURO</name>
<comment type="caution">
    <text evidence="3">The sequence shown here is derived from an EMBL/GenBank/DDBJ whole genome shotgun (WGS) entry which is preliminary data.</text>
</comment>
<dbReference type="InterPro" id="IPR036852">
    <property type="entry name" value="Peptidase_S8/S53_dom_sf"/>
</dbReference>
<proteinExistence type="predicted"/>
<dbReference type="Proteomes" id="UP000465266">
    <property type="component" value="Unassembled WGS sequence"/>
</dbReference>
<keyword evidence="4" id="KW-1185">Reference proteome</keyword>
<evidence type="ECO:0000256" key="2">
    <source>
        <dbReference type="ARBA" id="ARBA00023145"/>
    </source>
</evidence>
<evidence type="ECO:0000313" key="4">
    <source>
        <dbReference type="Proteomes" id="UP000465266"/>
    </source>
</evidence>
<sequence>MDGAPGETTFDVGIWPLIERDLTAYDKPKDGVQGPPAADVAAGQALQQHKARLSDALRGVGVDVLGDDERTPFFYATLTVDQIRDVSMLQVVGLIFFHDKKAVPPLTNSINDARSHLVHRAGQVGRDIRVAVQEMGPSDTSNLIFEGCFKSRPADWPPPFFPGHGRLVCSIIKNVALGQPRGYAPACFLFSVNTVEHDALRWALKEAIRTDSSGRARLLQKQTQSPHIMTASCLIYVPTPTPAVAGAAALLQVEVSLLKKWPEAVRAILFASANRHKWGTTWWTNVATHDDSPFGAGALDVSKAFLIAQAFTEAGGPDAWRGWYCGTLRWDNIDNLGWVHRRWTLPHITQPRRLKVAIAWDSKTTPTPESSLEVNLDLFVRDGTGRICPGALSYDNSCEIIEVPLEEGDSYELCILCYSGARRDMALWLDIDSFNSVIRLLCAYKNDIHNMSEIYELLRGLQVGFRAPTEVDENAVLQQYPPLADNLGRQLLHLDA</sequence>
<protein>
    <submittedName>
        <fullName evidence="3">Uncharacterized protein</fullName>
    </submittedName>
</protein>
<gene>
    <name evidence="3" type="ORF">IFM53868_05120</name>
</gene>
<dbReference type="SUPFAM" id="SSF52743">
    <property type="entry name" value="Subtilisin-like"/>
    <property type="match status" value="1"/>
</dbReference>
<dbReference type="EMBL" id="BLKG01000049">
    <property type="protein sequence ID" value="GFF87355.1"/>
    <property type="molecule type" value="Genomic_DNA"/>
</dbReference>